<dbReference type="SUPFAM" id="SSF51735">
    <property type="entry name" value="NAD(P)-binding Rossmann-fold domains"/>
    <property type="match status" value="1"/>
</dbReference>
<accession>A0A6J4Q4M7</accession>
<evidence type="ECO:0000256" key="1">
    <source>
        <dbReference type="ARBA" id="ARBA00006484"/>
    </source>
</evidence>
<gene>
    <name evidence="3" type="ORF">AVDCRST_MAG35-2575</name>
</gene>
<organism evidence="3">
    <name type="scientific">uncultured Quadrisphaera sp</name>
    <dbReference type="NCBI Taxonomy" id="904978"/>
    <lineage>
        <taxon>Bacteria</taxon>
        <taxon>Bacillati</taxon>
        <taxon>Actinomycetota</taxon>
        <taxon>Actinomycetes</taxon>
        <taxon>Kineosporiales</taxon>
        <taxon>Kineosporiaceae</taxon>
        <taxon>Quadrisphaera</taxon>
        <taxon>environmental samples</taxon>
    </lineage>
</organism>
<protein>
    <submittedName>
        <fullName evidence="3">Uncharacterized protein</fullName>
    </submittedName>
</protein>
<dbReference type="InterPro" id="IPR002347">
    <property type="entry name" value="SDR_fam"/>
</dbReference>
<reference evidence="3" key="1">
    <citation type="submission" date="2020-02" db="EMBL/GenBank/DDBJ databases">
        <authorList>
            <person name="Meier V. D."/>
        </authorList>
    </citation>
    <scope>NUCLEOTIDE SEQUENCE</scope>
    <source>
        <strain evidence="3">AVDCRST_MAG35</strain>
    </source>
</reference>
<dbReference type="Gene3D" id="3.40.50.720">
    <property type="entry name" value="NAD(P)-binding Rossmann-like Domain"/>
    <property type="match status" value="1"/>
</dbReference>
<dbReference type="PRINTS" id="PR00081">
    <property type="entry name" value="GDHRDH"/>
</dbReference>
<dbReference type="PROSITE" id="PS00061">
    <property type="entry name" value="ADH_SHORT"/>
    <property type="match status" value="1"/>
</dbReference>
<dbReference type="GO" id="GO:0016020">
    <property type="term" value="C:membrane"/>
    <property type="evidence" value="ECO:0007669"/>
    <property type="project" value="TreeGrafter"/>
</dbReference>
<name>A0A6J4Q4M7_9ACTN</name>
<dbReference type="InterPro" id="IPR020904">
    <property type="entry name" value="Sc_DH/Rdtase_CS"/>
</dbReference>
<dbReference type="InterPro" id="IPR036291">
    <property type="entry name" value="NAD(P)-bd_dom_sf"/>
</dbReference>
<dbReference type="EMBL" id="CADCUY010000515">
    <property type="protein sequence ID" value="CAA9430505.1"/>
    <property type="molecule type" value="Genomic_DNA"/>
</dbReference>
<keyword evidence="2" id="KW-0560">Oxidoreductase</keyword>
<sequence length="269" mass="27450">MTTPPPARTALVTGASSGIGRELALGLGRAGLAVGLLGRDAARLAEVAGELDGPSAVATADVTDLDDVRRAVAQVTAGIGEVELLVSSAGVIEAEEVPVWEADPAAWRHVLEVDLLGAFHVVRAVVPGMVARGGGRVVDLNSGAGVRDAVHYSAYGAAKTGMFRIGGALHAAGHERGLRAFELAPGVVDTPMTRAMPVHAGRTGWTAPAEVVELVVAMARGELDAWSGRMVRAGTDTPAGLRARAEAGLPARARTLGLLPWGPDDPLAP</sequence>
<dbReference type="GO" id="GO:0016491">
    <property type="term" value="F:oxidoreductase activity"/>
    <property type="evidence" value="ECO:0007669"/>
    <property type="project" value="UniProtKB-KW"/>
</dbReference>
<proteinExistence type="inferred from homology"/>
<dbReference type="CDD" id="cd05233">
    <property type="entry name" value="SDR_c"/>
    <property type="match status" value="1"/>
</dbReference>
<dbReference type="PANTHER" id="PTHR44196">
    <property type="entry name" value="DEHYDROGENASE/REDUCTASE SDR FAMILY MEMBER 7B"/>
    <property type="match status" value="1"/>
</dbReference>
<dbReference type="Pfam" id="PF00106">
    <property type="entry name" value="adh_short"/>
    <property type="match status" value="1"/>
</dbReference>
<evidence type="ECO:0000256" key="2">
    <source>
        <dbReference type="ARBA" id="ARBA00023002"/>
    </source>
</evidence>
<comment type="similarity">
    <text evidence="1">Belongs to the short-chain dehydrogenases/reductases (SDR) family.</text>
</comment>
<dbReference type="PANTHER" id="PTHR44196:SF1">
    <property type="entry name" value="DEHYDROGENASE_REDUCTASE SDR FAMILY MEMBER 7B"/>
    <property type="match status" value="1"/>
</dbReference>
<evidence type="ECO:0000313" key="3">
    <source>
        <dbReference type="EMBL" id="CAA9430505.1"/>
    </source>
</evidence>
<dbReference type="AlphaFoldDB" id="A0A6J4Q4M7"/>